<evidence type="ECO:0000256" key="5">
    <source>
        <dbReference type="ARBA" id="ARBA00022519"/>
    </source>
</evidence>
<organism evidence="12 13">
    <name type="scientific">Desulfatitalea alkaliphila</name>
    <dbReference type="NCBI Taxonomy" id="2929485"/>
    <lineage>
        <taxon>Bacteria</taxon>
        <taxon>Pseudomonadati</taxon>
        <taxon>Thermodesulfobacteriota</taxon>
        <taxon>Desulfobacteria</taxon>
        <taxon>Desulfobacterales</taxon>
        <taxon>Desulfosarcinaceae</taxon>
        <taxon>Desulfatitalea</taxon>
    </lineage>
</organism>
<dbReference type="SUPFAM" id="SSF158544">
    <property type="entry name" value="GspK insert domain-like"/>
    <property type="match status" value="1"/>
</dbReference>
<keyword evidence="6 10" id="KW-0812">Transmembrane</keyword>
<comment type="caution">
    <text evidence="12">The sequence shown here is derived from an EMBL/GenBank/DDBJ whole genome shotgun (WGS) entry which is preliminary data.</text>
</comment>
<evidence type="ECO:0000256" key="6">
    <source>
        <dbReference type="ARBA" id="ARBA00022692"/>
    </source>
</evidence>
<evidence type="ECO:0000313" key="12">
    <source>
        <dbReference type="EMBL" id="MCJ8500580.1"/>
    </source>
</evidence>
<name>A0AA41UIB2_9BACT</name>
<proteinExistence type="inferred from homology"/>
<protein>
    <submittedName>
        <fullName evidence="12">Type II secretion system minor pseudopilin GspK</fullName>
    </submittedName>
</protein>
<keyword evidence="13" id="KW-1185">Reference proteome</keyword>
<evidence type="ECO:0000256" key="7">
    <source>
        <dbReference type="ARBA" id="ARBA00022927"/>
    </source>
</evidence>
<keyword evidence="5" id="KW-0997">Cell inner membrane</keyword>
<evidence type="ECO:0000256" key="10">
    <source>
        <dbReference type="SAM" id="Phobius"/>
    </source>
</evidence>
<dbReference type="InterPro" id="IPR049031">
    <property type="entry name" value="T2SSK_SAM-like_1st"/>
</dbReference>
<dbReference type="InterPro" id="IPR005628">
    <property type="entry name" value="GspK"/>
</dbReference>
<dbReference type="Gene3D" id="1.10.40.60">
    <property type="entry name" value="EpsJ-like"/>
    <property type="match status" value="2"/>
</dbReference>
<sequence length="373" mass="41421">MQSTIQRMRRWLDPRNIRLIGKGDEGRRGIAVILALATMLVVVSVALELHITERNNMIGAAVTRDRITLQQMAASGVHIAMAVLLKDRQETESVSLQEDWADAETMAAIVETFPFEAGKLEVAIIDEMGKIQINALVQFPDGGNFNDSHRLLWERFAQLAIAADEELQHDDMLTLIHALKDWLDADDNITELSGAESDYYQTLDPPYEAKNGPLDHLSELLLVKGVTPEMYHGMAGIGGLSQYLTVFGAEKIGDQQFTFPGKININTAELPVLTAMLPFEYAEFAPLLIEHREATSGSVFTNDLTRQDWYKQVPGMAGATIDPGLLTVSSDIFRIIAGAEINGVRLTTTAVVERIKPSEMDPWQCKVLKWETE</sequence>
<evidence type="ECO:0000256" key="2">
    <source>
        <dbReference type="ARBA" id="ARBA00007246"/>
    </source>
</evidence>
<keyword evidence="8 10" id="KW-1133">Transmembrane helix</keyword>
<evidence type="ECO:0000313" key="13">
    <source>
        <dbReference type="Proteomes" id="UP001165427"/>
    </source>
</evidence>
<evidence type="ECO:0000256" key="3">
    <source>
        <dbReference type="ARBA" id="ARBA00022448"/>
    </source>
</evidence>
<evidence type="ECO:0000256" key="4">
    <source>
        <dbReference type="ARBA" id="ARBA00022475"/>
    </source>
</evidence>
<keyword evidence="9 10" id="KW-0472">Membrane</keyword>
<keyword evidence="3" id="KW-0813">Transport</keyword>
<dbReference type="EMBL" id="JALJRB010000007">
    <property type="protein sequence ID" value="MCJ8500580.1"/>
    <property type="molecule type" value="Genomic_DNA"/>
</dbReference>
<evidence type="ECO:0000256" key="9">
    <source>
        <dbReference type="ARBA" id="ARBA00023136"/>
    </source>
</evidence>
<accession>A0AA41UIB2</accession>
<dbReference type="GO" id="GO:0009306">
    <property type="term" value="P:protein secretion"/>
    <property type="evidence" value="ECO:0007669"/>
    <property type="project" value="InterPro"/>
</dbReference>
<dbReference type="InterPro" id="IPR038072">
    <property type="entry name" value="GspK_central_sf"/>
</dbReference>
<gene>
    <name evidence="12" type="primary">gspK</name>
    <name evidence="12" type="ORF">MRX98_08350</name>
</gene>
<reference evidence="12" key="1">
    <citation type="submission" date="2022-04" db="EMBL/GenBank/DDBJ databases">
        <title>Desulfatitalea alkaliphila sp. nov., a novel anaerobic sulfate-reducing bacterium isolated from terrestrial mud volcano, Taman Peninsula, Russia.</title>
        <authorList>
            <person name="Khomyakova M.A."/>
            <person name="Merkel A.Y."/>
            <person name="Slobodkin A.I."/>
        </authorList>
    </citation>
    <scope>NUCLEOTIDE SEQUENCE</scope>
    <source>
        <strain evidence="12">M08but</strain>
    </source>
</reference>
<dbReference type="PANTHER" id="PTHR38831">
    <property type="entry name" value="TYPE II SECRETION SYSTEM PROTEIN K"/>
    <property type="match status" value="1"/>
</dbReference>
<evidence type="ECO:0000256" key="1">
    <source>
        <dbReference type="ARBA" id="ARBA00004533"/>
    </source>
</evidence>
<dbReference type="Pfam" id="PF21687">
    <property type="entry name" value="T2SSK_1st"/>
    <property type="match status" value="1"/>
</dbReference>
<dbReference type="AlphaFoldDB" id="A0AA41UIB2"/>
<dbReference type="PIRSF" id="PIRSF002786">
    <property type="entry name" value="XcpX"/>
    <property type="match status" value="1"/>
</dbReference>
<dbReference type="PANTHER" id="PTHR38831:SF2">
    <property type="entry name" value="TYPE II SECRETION SYSTEM PROTEIN K"/>
    <property type="match status" value="1"/>
</dbReference>
<keyword evidence="4" id="KW-1003">Cell membrane</keyword>
<evidence type="ECO:0000256" key="8">
    <source>
        <dbReference type="ARBA" id="ARBA00022989"/>
    </source>
</evidence>
<dbReference type="RefSeq" id="WP_246905347.1">
    <property type="nucleotide sequence ID" value="NZ_JALJRB010000007.1"/>
</dbReference>
<dbReference type="GO" id="GO:0005886">
    <property type="term" value="C:plasma membrane"/>
    <property type="evidence" value="ECO:0007669"/>
    <property type="project" value="UniProtKB-SubCell"/>
</dbReference>
<feature type="transmembrane region" description="Helical" evidence="10">
    <location>
        <begin position="29"/>
        <end position="47"/>
    </location>
</feature>
<evidence type="ECO:0000259" key="11">
    <source>
        <dbReference type="Pfam" id="PF21687"/>
    </source>
</evidence>
<keyword evidence="7" id="KW-0653">Protein transport</keyword>
<feature type="domain" description="T2SS protein K first SAM-like" evidence="11">
    <location>
        <begin position="129"/>
        <end position="233"/>
    </location>
</feature>
<dbReference type="Gene3D" id="3.30.1300.30">
    <property type="entry name" value="GSPII I/J protein-like"/>
    <property type="match status" value="1"/>
</dbReference>
<dbReference type="Proteomes" id="UP001165427">
    <property type="component" value="Unassembled WGS sequence"/>
</dbReference>
<dbReference type="NCBIfam" id="NF037980">
    <property type="entry name" value="T2SS_GspK"/>
    <property type="match status" value="1"/>
</dbReference>
<comment type="subcellular location">
    <subcellularLocation>
        <location evidence="1">Cell inner membrane</location>
    </subcellularLocation>
</comment>
<comment type="similarity">
    <text evidence="2">Belongs to the GSP K family.</text>
</comment>